<reference evidence="2 3" key="1">
    <citation type="submission" date="2018-05" db="EMBL/GenBank/DDBJ databases">
        <authorList>
            <person name="Lanie J.A."/>
            <person name="Ng W.-L."/>
            <person name="Kazmierczak K.M."/>
            <person name="Andrzejewski T.M."/>
            <person name="Davidsen T.M."/>
            <person name="Wayne K.J."/>
            <person name="Tettelin H."/>
            <person name="Glass J.I."/>
            <person name="Rusch D."/>
            <person name="Podicherti R."/>
            <person name="Tsui H.-C.T."/>
            <person name="Winkler M.E."/>
        </authorList>
    </citation>
    <scope>NUCLEOTIDE SEQUENCE [LARGE SCALE GENOMIC DNA]</scope>
    <source>
        <strain evidence="2 3">BUT-10</strain>
    </source>
</reference>
<feature type="compositionally biased region" description="Basic and acidic residues" evidence="1">
    <location>
        <begin position="56"/>
        <end position="65"/>
    </location>
</feature>
<evidence type="ECO:0000313" key="3">
    <source>
        <dbReference type="Proteomes" id="UP000249524"/>
    </source>
</evidence>
<dbReference type="Proteomes" id="UP000249524">
    <property type="component" value="Unassembled WGS sequence"/>
</dbReference>
<accession>A0A328BAD7</accession>
<protein>
    <submittedName>
        <fullName evidence="2">Uncharacterized protein</fullName>
    </submittedName>
</protein>
<gene>
    <name evidence="2" type="ORF">DJ019_18395</name>
</gene>
<proteinExistence type="predicted"/>
<comment type="caution">
    <text evidence="2">The sequence shown here is derived from an EMBL/GenBank/DDBJ whole genome shotgun (WGS) entry which is preliminary data.</text>
</comment>
<dbReference type="PROSITE" id="PS51257">
    <property type="entry name" value="PROKAR_LIPOPROTEIN"/>
    <property type="match status" value="1"/>
</dbReference>
<organism evidence="2 3">
    <name type="scientific">Phenylobacterium kunshanense</name>
    <dbReference type="NCBI Taxonomy" id="1445034"/>
    <lineage>
        <taxon>Bacteria</taxon>
        <taxon>Pseudomonadati</taxon>
        <taxon>Pseudomonadota</taxon>
        <taxon>Alphaproteobacteria</taxon>
        <taxon>Caulobacterales</taxon>
        <taxon>Caulobacteraceae</taxon>
        <taxon>Phenylobacterium</taxon>
    </lineage>
</organism>
<dbReference type="EMBL" id="QFYS01000010">
    <property type="protein sequence ID" value="RAK62826.1"/>
    <property type="molecule type" value="Genomic_DNA"/>
</dbReference>
<dbReference type="OrthoDB" id="7211029at2"/>
<evidence type="ECO:0000256" key="1">
    <source>
        <dbReference type="SAM" id="MobiDB-lite"/>
    </source>
</evidence>
<evidence type="ECO:0000313" key="2">
    <source>
        <dbReference type="EMBL" id="RAK62826.1"/>
    </source>
</evidence>
<sequence length="100" mass="10401">MTRILMIGALALAAGLAGCGKVGPLERPGPLFGAERNTTKDADSAQRQQDPSRPVDTVDPRDRATDPAPPRTLPIPGSGQNPTAPAPPSALPDPYANPRR</sequence>
<name>A0A328BAD7_9CAUL</name>
<feature type="region of interest" description="Disordered" evidence="1">
    <location>
        <begin position="21"/>
        <end position="100"/>
    </location>
</feature>
<keyword evidence="3" id="KW-1185">Reference proteome</keyword>
<dbReference type="RefSeq" id="WP_111277788.1">
    <property type="nucleotide sequence ID" value="NZ_QFYS01000010.1"/>
</dbReference>
<dbReference type="AlphaFoldDB" id="A0A328BAD7"/>